<evidence type="ECO:0000256" key="1">
    <source>
        <dbReference type="ARBA" id="ARBA00004395"/>
    </source>
</evidence>
<keyword evidence="6" id="KW-0333">Golgi apparatus</keyword>
<gene>
    <name evidence="11" type="primary">LOC100901190</name>
</gene>
<evidence type="ECO:0000256" key="9">
    <source>
        <dbReference type="SAM" id="MobiDB-lite"/>
    </source>
</evidence>
<keyword evidence="5" id="KW-0653">Protein transport</keyword>
<dbReference type="GO" id="GO:0006891">
    <property type="term" value="P:intra-Golgi vesicle-mediated transport"/>
    <property type="evidence" value="ECO:0007669"/>
    <property type="project" value="TreeGrafter"/>
</dbReference>
<keyword evidence="7" id="KW-0472">Membrane</keyword>
<name>A0AAJ6VW32_9ACAR</name>
<dbReference type="SUPFAM" id="SSF74788">
    <property type="entry name" value="Cullin repeat-like"/>
    <property type="match status" value="1"/>
</dbReference>
<dbReference type="InterPro" id="IPR007255">
    <property type="entry name" value="COG8"/>
</dbReference>
<evidence type="ECO:0000256" key="7">
    <source>
        <dbReference type="ARBA" id="ARBA00023136"/>
    </source>
</evidence>
<comment type="subcellular location">
    <subcellularLocation>
        <location evidence="1">Golgi apparatus membrane</location>
        <topology evidence="1">Peripheral membrane protein</topology>
    </subcellularLocation>
</comment>
<evidence type="ECO:0000256" key="8">
    <source>
        <dbReference type="ARBA" id="ARBA00031347"/>
    </source>
</evidence>
<dbReference type="GO" id="GO:0015031">
    <property type="term" value="P:protein transport"/>
    <property type="evidence" value="ECO:0007669"/>
    <property type="project" value="UniProtKB-KW"/>
</dbReference>
<evidence type="ECO:0000313" key="10">
    <source>
        <dbReference type="Proteomes" id="UP000694867"/>
    </source>
</evidence>
<dbReference type="KEGG" id="goe:100901190"/>
<accession>A0AAJ6VW32</accession>
<dbReference type="PANTHER" id="PTHR21311:SF0">
    <property type="entry name" value="CONSERVED OLIGOMERIC GOLGI COMPLEX SUBUNIT 8"/>
    <property type="match status" value="1"/>
</dbReference>
<dbReference type="AlphaFoldDB" id="A0AAJ6VW32"/>
<dbReference type="Proteomes" id="UP000694867">
    <property type="component" value="Unplaced"/>
</dbReference>
<dbReference type="GO" id="GO:0000139">
    <property type="term" value="C:Golgi membrane"/>
    <property type="evidence" value="ECO:0007669"/>
    <property type="project" value="UniProtKB-SubCell"/>
</dbReference>
<dbReference type="GeneID" id="100901190"/>
<dbReference type="InterPro" id="IPR016159">
    <property type="entry name" value="Cullin_repeat-like_dom_sf"/>
</dbReference>
<evidence type="ECO:0000256" key="3">
    <source>
        <dbReference type="ARBA" id="ARBA00020983"/>
    </source>
</evidence>
<evidence type="ECO:0000256" key="5">
    <source>
        <dbReference type="ARBA" id="ARBA00022927"/>
    </source>
</evidence>
<proteinExistence type="inferred from homology"/>
<evidence type="ECO:0000256" key="6">
    <source>
        <dbReference type="ARBA" id="ARBA00023034"/>
    </source>
</evidence>
<reference evidence="11" key="1">
    <citation type="submission" date="2025-08" db="UniProtKB">
        <authorList>
            <consortium name="RefSeq"/>
        </authorList>
    </citation>
    <scope>IDENTIFICATION</scope>
</reference>
<keyword evidence="4" id="KW-0813">Transport</keyword>
<organism evidence="10 11">
    <name type="scientific">Galendromus occidentalis</name>
    <name type="common">western predatory mite</name>
    <dbReference type="NCBI Taxonomy" id="34638"/>
    <lineage>
        <taxon>Eukaryota</taxon>
        <taxon>Metazoa</taxon>
        <taxon>Ecdysozoa</taxon>
        <taxon>Arthropoda</taxon>
        <taxon>Chelicerata</taxon>
        <taxon>Arachnida</taxon>
        <taxon>Acari</taxon>
        <taxon>Parasitiformes</taxon>
        <taxon>Mesostigmata</taxon>
        <taxon>Gamasina</taxon>
        <taxon>Phytoseioidea</taxon>
        <taxon>Phytoseiidae</taxon>
        <taxon>Typhlodrominae</taxon>
        <taxon>Galendromus</taxon>
    </lineage>
</organism>
<evidence type="ECO:0000313" key="11">
    <source>
        <dbReference type="RefSeq" id="XP_003739039.1"/>
    </source>
</evidence>
<dbReference type="GO" id="GO:0017119">
    <property type="term" value="C:Golgi transport complex"/>
    <property type="evidence" value="ECO:0007669"/>
    <property type="project" value="InterPro"/>
</dbReference>
<feature type="compositionally biased region" description="Polar residues" evidence="9">
    <location>
        <begin position="588"/>
        <end position="603"/>
    </location>
</feature>
<sequence>MGHISQRLTFWNAILAERADASEPELLLHTLQHSKMASLESSHLELLSVLNKADLAEKWSSDCDEYMNELSGMGLQQLLQEPQRLREEHTALVDATQELAFNNYKTFVQTATCSRDIYAKFQSVAQRLDSLKRKLPECSTSCDEFSSKCAQITNHWKLTSQTLTKHKKLVEILEIPQLMESCVKNGNYDEALELASYVKRLERRHSPIPLVAGIGHDVRHYQQYMQSQLLSQLRGNIQLPACLKVIGYLRRMELYTQQELKVKFLETRGAWFDSLLAGAEGQDAHTKLSRVMELCRVHLFDIITQYKAIFPPDENAQDVCIFQGWIVGKIEYFLSNLRMCLTEDEECRLDVLMSQCMYFGLSFSRVGVDFRPLLVPIFEGALVQRCENHFSKGYPQCLQLLQTFDLSTMRQSSLPSAETEPPNSAPQSLLEAYPLAVYCNSVLNVFGELRVCCLVPTMCRIASTINQQLKTIAQSIRALHTESLSETDRRSFLRLTEIFATDLVNFIARTLDTMIPLAAVAKIVGCSLPQVERLTSIRINVAEVTKSLAEFVFAHEEVLEQSMTRADVEFATAGEGEGDTSPIAIGSTGESEADQNQTILGIE</sequence>
<feature type="region of interest" description="Disordered" evidence="9">
    <location>
        <begin position="574"/>
        <end position="603"/>
    </location>
</feature>
<evidence type="ECO:0000256" key="4">
    <source>
        <dbReference type="ARBA" id="ARBA00022448"/>
    </source>
</evidence>
<evidence type="ECO:0000256" key="2">
    <source>
        <dbReference type="ARBA" id="ARBA00006419"/>
    </source>
</evidence>
<dbReference type="RefSeq" id="XP_003739039.1">
    <property type="nucleotide sequence ID" value="XM_003738991.2"/>
</dbReference>
<keyword evidence="10" id="KW-1185">Reference proteome</keyword>
<protein>
    <recommendedName>
        <fullName evidence="3">Conserved oligomeric Golgi complex subunit 8</fullName>
    </recommendedName>
    <alternativeName>
        <fullName evidence="8">Component of oligomeric Golgi complex 8</fullName>
    </alternativeName>
</protein>
<dbReference type="CTD" id="84342"/>
<dbReference type="Pfam" id="PF04124">
    <property type="entry name" value="Dor1"/>
    <property type="match status" value="1"/>
</dbReference>
<dbReference type="PANTHER" id="PTHR21311">
    <property type="entry name" value="CONSERVED OLIGOMERIC GOLGI COMPLEX COMPONENT 8"/>
    <property type="match status" value="1"/>
</dbReference>
<comment type="similarity">
    <text evidence="2">Belongs to the COG8 family.</text>
</comment>